<reference evidence="3" key="2">
    <citation type="journal article" date="2020" name="Nat. Commun.">
        <title>Large-scale genome sequencing of mycorrhizal fungi provides insights into the early evolution of symbiotic traits.</title>
        <authorList>
            <person name="Miyauchi S."/>
            <person name="Kiss E."/>
            <person name="Kuo A."/>
            <person name="Drula E."/>
            <person name="Kohler A."/>
            <person name="Sanchez-Garcia M."/>
            <person name="Morin E."/>
            <person name="Andreopoulos B."/>
            <person name="Barry K.W."/>
            <person name="Bonito G."/>
            <person name="Buee M."/>
            <person name="Carver A."/>
            <person name="Chen C."/>
            <person name="Cichocki N."/>
            <person name="Clum A."/>
            <person name="Culley D."/>
            <person name="Crous P.W."/>
            <person name="Fauchery L."/>
            <person name="Girlanda M."/>
            <person name="Hayes R.D."/>
            <person name="Keri Z."/>
            <person name="LaButti K."/>
            <person name="Lipzen A."/>
            <person name="Lombard V."/>
            <person name="Magnuson J."/>
            <person name="Maillard F."/>
            <person name="Murat C."/>
            <person name="Nolan M."/>
            <person name="Ohm R.A."/>
            <person name="Pangilinan J."/>
            <person name="Pereira M.F."/>
            <person name="Perotto S."/>
            <person name="Peter M."/>
            <person name="Pfister S."/>
            <person name="Riley R."/>
            <person name="Sitrit Y."/>
            <person name="Stielow J.B."/>
            <person name="Szollosi G."/>
            <person name="Zifcakova L."/>
            <person name="Stursova M."/>
            <person name="Spatafora J.W."/>
            <person name="Tedersoo L."/>
            <person name="Vaario L.M."/>
            <person name="Yamada A."/>
            <person name="Yan M."/>
            <person name="Wang P."/>
            <person name="Xu J."/>
            <person name="Bruns T."/>
            <person name="Baldrian P."/>
            <person name="Vilgalys R."/>
            <person name="Dunand C."/>
            <person name="Henrissat B."/>
            <person name="Grigoriev I.V."/>
            <person name="Hibbett D."/>
            <person name="Nagy L.G."/>
            <person name="Martin F.M."/>
        </authorList>
    </citation>
    <scope>NUCLEOTIDE SEQUENCE</scope>
    <source>
        <strain evidence="3">BED1</strain>
    </source>
</reference>
<evidence type="ECO:0000313" key="4">
    <source>
        <dbReference type="Proteomes" id="UP001194468"/>
    </source>
</evidence>
<dbReference type="PROSITE" id="PS00463">
    <property type="entry name" value="ZN2_CY6_FUNGAL_1"/>
    <property type="match status" value="1"/>
</dbReference>
<dbReference type="AlphaFoldDB" id="A0AAD4BZ94"/>
<dbReference type="Proteomes" id="UP001194468">
    <property type="component" value="Unassembled WGS sequence"/>
</dbReference>
<name>A0AAD4BZ94_BOLED</name>
<feature type="compositionally biased region" description="Polar residues" evidence="1">
    <location>
        <begin position="94"/>
        <end position="118"/>
    </location>
</feature>
<dbReference type="InterPro" id="IPR036864">
    <property type="entry name" value="Zn2-C6_fun-type_DNA-bd_sf"/>
</dbReference>
<organism evidence="3 4">
    <name type="scientific">Boletus edulis BED1</name>
    <dbReference type="NCBI Taxonomy" id="1328754"/>
    <lineage>
        <taxon>Eukaryota</taxon>
        <taxon>Fungi</taxon>
        <taxon>Dikarya</taxon>
        <taxon>Basidiomycota</taxon>
        <taxon>Agaricomycotina</taxon>
        <taxon>Agaricomycetes</taxon>
        <taxon>Agaricomycetidae</taxon>
        <taxon>Boletales</taxon>
        <taxon>Boletineae</taxon>
        <taxon>Boletaceae</taxon>
        <taxon>Boletoideae</taxon>
        <taxon>Boletus</taxon>
    </lineage>
</organism>
<feature type="compositionally biased region" description="Acidic residues" evidence="1">
    <location>
        <begin position="162"/>
        <end position="171"/>
    </location>
</feature>
<reference evidence="3" key="1">
    <citation type="submission" date="2019-10" db="EMBL/GenBank/DDBJ databases">
        <authorList>
            <consortium name="DOE Joint Genome Institute"/>
            <person name="Kuo A."/>
            <person name="Miyauchi S."/>
            <person name="Kiss E."/>
            <person name="Drula E."/>
            <person name="Kohler A."/>
            <person name="Sanchez-Garcia M."/>
            <person name="Andreopoulos B."/>
            <person name="Barry K.W."/>
            <person name="Bonito G."/>
            <person name="Buee M."/>
            <person name="Carver A."/>
            <person name="Chen C."/>
            <person name="Cichocki N."/>
            <person name="Clum A."/>
            <person name="Culley D."/>
            <person name="Crous P.W."/>
            <person name="Fauchery L."/>
            <person name="Girlanda M."/>
            <person name="Hayes R."/>
            <person name="Keri Z."/>
            <person name="LaButti K."/>
            <person name="Lipzen A."/>
            <person name="Lombard V."/>
            <person name="Magnuson J."/>
            <person name="Maillard F."/>
            <person name="Morin E."/>
            <person name="Murat C."/>
            <person name="Nolan M."/>
            <person name="Ohm R."/>
            <person name="Pangilinan J."/>
            <person name="Pereira M."/>
            <person name="Perotto S."/>
            <person name="Peter M."/>
            <person name="Riley R."/>
            <person name="Sitrit Y."/>
            <person name="Stielow B."/>
            <person name="Szollosi G."/>
            <person name="Zifcakova L."/>
            <person name="Stursova M."/>
            <person name="Spatafora J.W."/>
            <person name="Tedersoo L."/>
            <person name="Vaario L.-M."/>
            <person name="Yamada A."/>
            <person name="Yan M."/>
            <person name="Wang P."/>
            <person name="Xu J."/>
            <person name="Bruns T."/>
            <person name="Baldrian P."/>
            <person name="Vilgalys R."/>
            <person name="Henrissat B."/>
            <person name="Grigoriev I.V."/>
            <person name="Hibbett D."/>
            <person name="Nagy L.G."/>
            <person name="Martin F.M."/>
        </authorList>
    </citation>
    <scope>NUCLEOTIDE SEQUENCE</scope>
    <source>
        <strain evidence="3">BED1</strain>
    </source>
</reference>
<dbReference type="Pfam" id="PF00172">
    <property type="entry name" value="Zn_clus"/>
    <property type="match status" value="1"/>
</dbReference>
<sequence>MSPRKRKKTNLSPMVEAVERAAAKKGKRACTNCHARKTACVTVEGSALCNLCIKKSLPCVFEDSSDLGTRSRSQSAPPAPSGSSHAKSRHTGTTRKATGSRALQSKPQATTVASTSQVGKRKAAPAATESIQQPMLKRQRHSPSEEESWIHPSPLSVLEAVPELDEPDDDNFTSYWQVPDSSHLPDTTEVLSIVTGKQVDVITSDNNTEVYEDEAACPDEGETF</sequence>
<protein>
    <recommendedName>
        <fullName evidence="2">Zn(2)-C6 fungal-type domain-containing protein</fullName>
    </recommendedName>
</protein>
<feature type="region of interest" description="Disordered" evidence="1">
    <location>
        <begin position="64"/>
        <end position="184"/>
    </location>
</feature>
<feature type="compositionally biased region" description="Low complexity" evidence="1">
    <location>
        <begin position="71"/>
        <end position="85"/>
    </location>
</feature>
<gene>
    <name evidence="3" type="ORF">L210DRAFT_3643428</name>
</gene>
<evidence type="ECO:0000313" key="3">
    <source>
        <dbReference type="EMBL" id="KAF8443831.1"/>
    </source>
</evidence>
<comment type="caution">
    <text evidence="3">The sequence shown here is derived from an EMBL/GenBank/DDBJ whole genome shotgun (WGS) entry which is preliminary data.</text>
</comment>
<accession>A0AAD4BZ94</accession>
<feature type="domain" description="Zn(2)-C6 fungal-type" evidence="2">
    <location>
        <begin position="29"/>
        <end position="59"/>
    </location>
</feature>
<dbReference type="GO" id="GO:0008270">
    <property type="term" value="F:zinc ion binding"/>
    <property type="evidence" value="ECO:0007669"/>
    <property type="project" value="InterPro"/>
</dbReference>
<dbReference type="CDD" id="cd00067">
    <property type="entry name" value="GAL4"/>
    <property type="match status" value="1"/>
</dbReference>
<evidence type="ECO:0000256" key="1">
    <source>
        <dbReference type="SAM" id="MobiDB-lite"/>
    </source>
</evidence>
<proteinExistence type="predicted"/>
<dbReference type="EMBL" id="WHUW01000007">
    <property type="protein sequence ID" value="KAF8443831.1"/>
    <property type="molecule type" value="Genomic_DNA"/>
</dbReference>
<evidence type="ECO:0000259" key="2">
    <source>
        <dbReference type="PROSITE" id="PS00463"/>
    </source>
</evidence>
<dbReference type="GO" id="GO:0000981">
    <property type="term" value="F:DNA-binding transcription factor activity, RNA polymerase II-specific"/>
    <property type="evidence" value="ECO:0007669"/>
    <property type="project" value="InterPro"/>
</dbReference>
<dbReference type="SMART" id="SM00066">
    <property type="entry name" value="GAL4"/>
    <property type="match status" value="1"/>
</dbReference>
<keyword evidence="4" id="KW-1185">Reference proteome</keyword>
<dbReference type="InterPro" id="IPR001138">
    <property type="entry name" value="Zn2Cys6_DnaBD"/>
</dbReference>
<dbReference type="SUPFAM" id="SSF57701">
    <property type="entry name" value="Zn2/Cys6 DNA-binding domain"/>
    <property type="match status" value="1"/>
</dbReference>
<dbReference type="Gene3D" id="4.10.240.10">
    <property type="entry name" value="Zn(2)-C6 fungal-type DNA-binding domain"/>
    <property type="match status" value="1"/>
</dbReference>